<organism evidence="3 4">
    <name type="scientific">Leucobacter iarius</name>
    <dbReference type="NCBI Taxonomy" id="333963"/>
    <lineage>
        <taxon>Bacteria</taxon>
        <taxon>Bacillati</taxon>
        <taxon>Actinomycetota</taxon>
        <taxon>Actinomycetes</taxon>
        <taxon>Micrococcales</taxon>
        <taxon>Microbacteriaceae</taxon>
        <taxon>Leucobacter</taxon>
    </lineage>
</organism>
<keyword evidence="4" id="KW-1185">Reference proteome</keyword>
<feature type="transmembrane region" description="Helical" evidence="2">
    <location>
        <begin position="41"/>
        <end position="64"/>
    </location>
</feature>
<feature type="transmembrane region" description="Helical" evidence="2">
    <location>
        <begin position="176"/>
        <end position="195"/>
    </location>
</feature>
<proteinExistence type="predicted"/>
<dbReference type="Proteomes" id="UP001500851">
    <property type="component" value="Unassembled WGS sequence"/>
</dbReference>
<accession>A0ABP4XY30</accession>
<feature type="transmembrane region" description="Helical" evidence="2">
    <location>
        <begin position="207"/>
        <end position="230"/>
    </location>
</feature>
<protein>
    <recommendedName>
        <fullName evidence="5">ABC transporter permease</fullName>
    </recommendedName>
</protein>
<comment type="caution">
    <text evidence="3">The sequence shown here is derived from an EMBL/GenBank/DDBJ whole genome shotgun (WGS) entry which is preliminary data.</text>
</comment>
<name>A0ABP4XY30_9MICO</name>
<gene>
    <name evidence="3" type="ORF">GCM10009768_28610</name>
</gene>
<dbReference type="EMBL" id="BAAAOB010000005">
    <property type="protein sequence ID" value="GAA1797939.1"/>
    <property type="molecule type" value="Genomic_DNA"/>
</dbReference>
<dbReference type="RefSeq" id="WP_344033316.1">
    <property type="nucleotide sequence ID" value="NZ_BAAAOB010000005.1"/>
</dbReference>
<evidence type="ECO:0000256" key="1">
    <source>
        <dbReference type="SAM" id="MobiDB-lite"/>
    </source>
</evidence>
<keyword evidence="2" id="KW-1133">Transmembrane helix</keyword>
<evidence type="ECO:0000313" key="4">
    <source>
        <dbReference type="Proteomes" id="UP001500851"/>
    </source>
</evidence>
<evidence type="ECO:0008006" key="5">
    <source>
        <dbReference type="Google" id="ProtNLM"/>
    </source>
</evidence>
<reference evidence="4" key="1">
    <citation type="journal article" date="2019" name="Int. J. Syst. Evol. Microbiol.">
        <title>The Global Catalogue of Microorganisms (GCM) 10K type strain sequencing project: providing services to taxonomists for standard genome sequencing and annotation.</title>
        <authorList>
            <consortium name="The Broad Institute Genomics Platform"/>
            <consortium name="The Broad Institute Genome Sequencing Center for Infectious Disease"/>
            <person name="Wu L."/>
            <person name="Ma J."/>
        </authorList>
    </citation>
    <scope>NUCLEOTIDE SEQUENCE [LARGE SCALE GENOMIC DNA]</scope>
    <source>
        <strain evidence="4">JCM 14736</strain>
    </source>
</reference>
<feature type="transmembrane region" description="Helical" evidence="2">
    <location>
        <begin position="325"/>
        <end position="344"/>
    </location>
</feature>
<sequence>MPESTTAPSTADGSAPGATGASGAADRGTTASPASKPWLKVFGVIVGLTLAVSAMVLAFLAPAINSGPHGLPIAISGPAAATEPLRAALDQKQPGAFEFTERETLDSVADAVHDRDAVGGISITGAGTATITVAGGAGAPYGPLMRGIGTALEAQGLKVSIDDIAPLTAEDPNGSGLAALGLPLAFGGMISAVLLSTLLRHRPVHRLIGSVLASIAVGFAVTAILQFGFGSIDGDYVLTSLALGLGVSAISLFVLGMESLFGYAGLGIGGITMMFIANPLAGMASGWQWLPDPWGFIGQLLPIGASGTLLRSTAFFDGHGTGMPVLVLGCWAALGILLVGASAIRKRRARARARAV</sequence>
<feature type="transmembrane region" description="Helical" evidence="2">
    <location>
        <begin position="260"/>
        <end position="281"/>
    </location>
</feature>
<feature type="compositionally biased region" description="Low complexity" evidence="1">
    <location>
        <begin position="9"/>
        <end position="26"/>
    </location>
</feature>
<evidence type="ECO:0000313" key="3">
    <source>
        <dbReference type="EMBL" id="GAA1797939.1"/>
    </source>
</evidence>
<evidence type="ECO:0000256" key="2">
    <source>
        <dbReference type="SAM" id="Phobius"/>
    </source>
</evidence>
<keyword evidence="2" id="KW-0472">Membrane</keyword>
<feature type="region of interest" description="Disordered" evidence="1">
    <location>
        <begin position="1"/>
        <end position="32"/>
    </location>
</feature>
<keyword evidence="2" id="KW-0812">Transmembrane</keyword>
<feature type="transmembrane region" description="Helical" evidence="2">
    <location>
        <begin position="236"/>
        <end position="255"/>
    </location>
</feature>